<dbReference type="InterPro" id="IPR024883">
    <property type="entry name" value="Neurensin"/>
</dbReference>
<name>A0A8D8Q457_9HEMI</name>
<sequence>MSKMKSMFKKVHFCEKTMQEPAAQPIKCKDSLEEHKPSPHGEKFGFHDADGNDLSPTSGCGVMSLFGIKSYLHQFYDKRSIQTCREHSHNILAEPSQEPETYLIERGKRRYSNHYFRAFIILGMLLFSIGLSLLVIGHFHSYQNPIIDVRSNIEIIDRRSLAYNYSLEMYRLIGLAVFCAGGIVIMLTLLVDIYRSEMGDKGNTWEREQEFYIVWE</sequence>
<dbReference type="EMBL" id="HBUF01255339">
    <property type="protein sequence ID" value="CAG6681353.1"/>
    <property type="molecule type" value="Transcribed_RNA"/>
</dbReference>
<dbReference type="GO" id="GO:0043005">
    <property type="term" value="C:neuron projection"/>
    <property type="evidence" value="ECO:0007669"/>
    <property type="project" value="TreeGrafter"/>
</dbReference>
<organism evidence="2">
    <name type="scientific">Cacopsylla melanoneura</name>
    <dbReference type="NCBI Taxonomy" id="428564"/>
    <lineage>
        <taxon>Eukaryota</taxon>
        <taxon>Metazoa</taxon>
        <taxon>Ecdysozoa</taxon>
        <taxon>Arthropoda</taxon>
        <taxon>Hexapoda</taxon>
        <taxon>Insecta</taxon>
        <taxon>Pterygota</taxon>
        <taxon>Neoptera</taxon>
        <taxon>Paraneoptera</taxon>
        <taxon>Hemiptera</taxon>
        <taxon>Sternorrhyncha</taxon>
        <taxon>Psylloidea</taxon>
        <taxon>Psyllidae</taxon>
        <taxon>Psyllinae</taxon>
        <taxon>Cacopsylla</taxon>
    </lineage>
</organism>
<evidence type="ECO:0000313" key="2">
    <source>
        <dbReference type="EMBL" id="CAG6624773.1"/>
    </source>
</evidence>
<dbReference type="GO" id="GO:0043025">
    <property type="term" value="C:neuronal cell body"/>
    <property type="evidence" value="ECO:0007669"/>
    <property type="project" value="TreeGrafter"/>
</dbReference>
<accession>A0A8D8Q457</accession>
<protein>
    <submittedName>
        <fullName evidence="2">Neurensin-1</fullName>
    </submittedName>
</protein>
<keyword evidence="1" id="KW-0812">Transmembrane</keyword>
<dbReference type="GO" id="GO:0007399">
    <property type="term" value="P:nervous system development"/>
    <property type="evidence" value="ECO:0007669"/>
    <property type="project" value="TreeGrafter"/>
</dbReference>
<dbReference type="EMBL" id="HBUF01058098">
    <property type="protein sequence ID" value="CAG6624771.1"/>
    <property type="molecule type" value="Transcribed_RNA"/>
</dbReference>
<dbReference type="GO" id="GO:0030133">
    <property type="term" value="C:transport vesicle"/>
    <property type="evidence" value="ECO:0007669"/>
    <property type="project" value="InterPro"/>
</dbReference>
<dbReference type="EMBL" id="HBUF01058099">
    <property type="protein sequence ID" value="CAG6624772.1"/>
    <property type="molecule type" value="Transcribed_RNA"/>
</dbReference>
<reference evidence="2" key="1">
    <citation type="submission" date="2021-05" db="EMBL/GenBank/DDBJ databases">
        <authorList>
            <person name="Alioto T."/>
            <person name="Alioto T."/>
            <person name="Gomez Garrido J."/>
        </authorList>
    </citation>
    <scope>NUCLEOTIDE SEQUENCE</scope>
</reference>
<dbReference type="Pfam" id="PF14927">
    <property type="entry name" value="Neurensin"/>
    <property type="match status" value="1"/>
</dbReference>
<dbReference type="EMBL" id="HBUF01255338">
    <property type="protein sequence ID" value="CAG6681352.1"/>
    <property type="molecule type" value="Transcribed_RNA"/>
</dbReference>
<keyword evidence="1" id="KW-1133">Transmembrane helix</keyword>
<keyword evidence="1" id="KW-0472">Membrane</keyword>
<dbReference type="PANTHER" id="PTHR14796:SF3">
    <property type="entry name" value="NEURENSIN 1-LIKE-RELATED"/>
    <property type="match status" value="1"/>
</dbReference>
<dbReference type="EMBL" id="HBUF01058100">
    <property type="protein sequence ID" value="CAG6624773.1"/>
    <property type="molecule type" value="Transcribed_RNA"/>
</dbReference>
<proteinExistence type="predicted"/>
<dbReference type="PANTHER" id="PTHR14796">
    <property type="entry name" value="NEURENSIN 1-RELATED"/>
    <property type="match status" value="1"/>
</dbReference>
<evidence type="ECO:0000256" key="1">
    <source>
        <dbReference type="SAM" id="Phobius"/>
    </source>
</evidence>
<feature type="transmembrane region" description="Helical" evidence="1">
    <location>
        <begin position="169"/>
        <end position="191"/>
    </location>
</feature>
<feature type="transmembrane region" description="Helical" evidence="1">
    <location>
        <begin position="115"/>
        <end position="136"/>
    </location>
</feature>
<dbReference type="AlphaFoldDB" id="A0A8D8Q457"/>